<dbReference type="GO" id="GO:0005524">
    <property type="term" value="F:ATP binding"/>
    <property type="evidence" value="ECO:0007669"/>
    <property type="project" value="UniProtKB-KW"/>
</dbReference>
<dbReference type="InterPro" id="IPR027417">
    <property type="entry name" value="P-loop_NTPase"/>
</dbReference>
<dbReference type="GO" id="GO:0042626">
    <property type="term" value="F:ATPase-coupled transmembrane transporter activity"/>
    <property type="evidence" value="ECO:0007669"/>
    <property type="project" value="TreeGrafter"/>
</dbReference>
<dbReference type="HOGENOM" id="CLU_1809992_0_0_1"/>
<keyword evidence="5" id="KW-1185">Reference proteome</keyword>
<name>V9DU20_PHYNI</name>
<accession>V9DU20</accession>
<keyword evidence="3" id="KW-0732">Signal</keyword>
<comment type="caution">
    <text evidence="4">The sequence shown here is derived from an EMBL/GenBank/DDBJ whole genome shotgun (WGS) entry which is preliminary data.</text>
</comment>
<evidence type="ECO:0000256" key="1">
    <source>
        <dbReference type="ARBA" id="ARBA00022741"/>
    </source>
</evidence>
<evidence type="ECO:0000313" key="4">
    <source>
        <dbReference type="EMBL" id="ETI30151.1"/>
    </source>
</evidence>
<gene>
    <name evidence="4" type="ORF">F443_22724</name>
</gene>
<protein>
    <recommendedName>
        <fullName evidence="6">ABC transporter domain-containing protein</fullName>
    </recommendedName>
</protein>
<keyword evidence="1" id="KW-0547">Nucleotide-binding</keyword>
<feature type="chain" id="PRO_5004773333" description="ABC transporter domain-containing protein" evidence="3">
    <location>
        <begin position="19"/>
        <end position="143"/>
    </location>
</feature>
<dbReference type="Proteomes" id="UP000018721">
    <property type="component" value="Unassembled WGS sequence"/>
</dbReference>
<evidence type="ECO:0000256" key="2">
    <source>
        <dbReference type="ARBA" id="ARBA00022840"/>
    </source>
</evidence>
<organism evidence="4 5">
    <name type="scientific">Phytophthora nicotianae P1569</name>
    <dbReference type="NCBI Taxonomy" id="1317065"/>
    <lineage>
        <taxon>Eukaryota</taxon>
        <taxon>Sar</taxon>
        <taxon>Stramenopiles</taxon>
        <taxon>Oomycota</taxon>
        <taxon>Peronosporomycetes</taxon>
        <taxon>Peronosporales</taxon>
        <taxon>Peronosporaceae</taxon>
        <taxon>Phytophthora</taxon>
    </lineage>
</organism>
<dbReference type="AlphaFoldDB" id="V9DU20"/>
<keyword evidence="2" id="KW-0067">ATP-binding</keyword>
<dbReference type="eggNOG" id="KOG0054">
    <property type="taxonomic scope" value="Eukaryota"/>
</dbReference>
<dbReference type="PANTHER" id="PTHR24223">
    <property type="entry name" value="ATP-BINDING CASSETTE SUB-FAMILY C"/>
    <property type="match status" value="1"/>
</dbReference>
<evidence type="ECO:0008006" key="6">
    <source>
        <dbReference type="Google" id="ProtNLM"/>
    </source>
</evidence>
<evidence type="ECO:0000313" key="5">
    <source>
        <dbReference type="Proteomes" id="UP000018721"/>
    </source>
</evidence>
<dbReference type="Gene3D" id="3.40.50.300">
    <property type="entry name" value="P-loop containing nucleotide triphosphate hydrolases"/>
    <property type="match status" value="1"/>
</dbReference>
<dbReference type="SUPFAM" id="SSF52540">
    <property type="entry name" value="P-loop containing nucleoside triphosphate hydrolases"/>
    <property type="match status" value="1"/>
</dbReference>
<evidence type="ECO:0000256" key="3">
    <source>
        <dbReference type="SAM" id="SignalP"/>
    </source>
</evidence>
<reference evidence="4 5" key="1">
    <citation type="submission" date="2013-11" db="EMBL/GenBank/DDBJ databases">
        <title>The Genome Sequence of Phytophthora parasitica P1569.</title>
        <authorList>
            <consortium name="The Broad Institute Genomics Platform"/>
            <person name="Russ C."/>
            <person name="Tyler B."/>
            <person name="Panabieres F."/>
            <person name="Shan W."/>
            <person name="Tripathy S."/>
            <person name="Grunwald N."/>
            <person name="Machado M."/>
            <person name="Johnson C.S."/>
            <person name="Arredondo F."/>
            <person name="Hong C."/>
            <person name="Coffey M."/>
            <person name="Young S.K."/>
            <person name="Zeng Q."/>
            <person name="Gargeya S."/>
            <person name="Fitzgerald M."/>
            <person name="Abouelleil A."/>
            <person name="Alvarado L."/>
            <person name="Chapman S.B."/>
            <person name="Gainer-Dewar J."/>
            <person name="Goldberg J."/>
            <person name="Griggs A."/>
            <person name="Gujja S."/>
            <person name="Hansen M."/>
            <person name="Howarth C."/>
            <person name="Imamovic A."/>
            <person name="Ireland A."/>
            <person name="Larimer J."/>
            <person name="McCowan C."/>
            <person name="Murphy C."/>
            <person name="Pearson M."/>
            <person name="Poon T.W."/>
            <person name="Priest M."/>
            <person name="Roberts A."/>
            <person name="Saif S."/>
            <person name="Shea T."/>
            <person name="Sykes S."/>
            <person name="Wortman J."/>
            <person name="Nusbaum C."/>
            <person name="Birren B."/>
        </authorList>
    </citation>
    <scope>NUCLEOTIDE SEQUENCE [LARGE SCALE GENOMIC DNA]</scope>
    <source>
        <strain evidence="4 5">P1569</strain>
    </source>
</reference>
<sequence length="143" mass="15783">MSSLVVGLLRLVELDAGAIVIDGVDTSTIRLHDLRSNIAFHPQDTALFSTCVAAEGHRLAGHCCGRQIQQGIRDEFRDCTALTLPHRTNMVLDSDRIVATEEGSVVVLGLSTELRTLDGTFSIQHHRILITVQYVNKDTFRTE</sequence>
<dbReference type="InterPro" id="IPR050173">
    <property type="entry name" value="ABC_transporter_C-like"/>
</dbReference>
<dbReference type="EMBL" id="ANIZ01004385">
    <property type="protein sequence ID" value="ETI30151.1"/>
    <property type="molecule type" value="Genomic_DNA"/>
</dbReference>
<proteinExistence type="predicted"/>
<feature type="signal peptide" evidence="3">
    <location>
        <begin position="1"/>
        <end position="18"/>
    </location>
</feature>
<dbReference type="GO" id="GO:0016020">
    <property type="term" value="C:membrane"/>
    <property type="evidence" value="ECO:0007669"/>
    <property type="project" value="TreeGrafter"/>
</dbReference>